<name>K2MUU5_TRYCR</name>
<dbReference type="EMBL" id="AHKC01022198">
    <property type="protein sequence ID" value="EKF26111.1"/>
    <property type="molecule type" value="Genomic_DNA"/>
</dbReference>
<keyword evidence="2" id="KW-0808">Transferase</keyword>
<comment type="caution">
    <text evidence="2">The sequence shown here is derived from an EMBL/GenBank/DDBJ whole genome shotgun (WGS) entry which is preliminary data.</text>
</comment>
<reference evidence="2 3" key="1">
    <citation type="journal article" date="2012" name="BMC Genomics">
        <title>Comparative genomic analysis of human infective Trypanosoma cruzi lineages with the bat-restricted subspecies T. cruzi marinkellei.</title>
        <authorList>
            <person name="Franzen O."/>
            <person name="Talavera-Lopez C."/>
            <person name="Ochaya S."/>
            <person name="Butler C.E."/>
            <person name="Messenger L.A."/>
            <person name="Lewis M.D."/>
            <person name="Llewellyn M.S."/>
            <person name="Marinkelle C.J."/>
            <person name="Tyler K.M."/>
            <person name="Miles M.A."/>
            <person name="Andersson B."/>
        </authorList>
    </citation>
    <scope>NUCLEOTIDE SEQUENCE [LARGE SCALE GENOMIC DNA]</scope>
    <source>
        <strain evidence="2 3">B7</strain>
    </source>
</reference>
<evidence type="ECO:0000313" key="2">
    <source>
        <dbReference type="EMBL" id="EKF26111.1"/>
    </source>
</evidence>
<accession>K2MUU5</accession>
<feature type="compositionally biased region" description="Basic and acidic residues" evidence="1">
    <location>
        <begin position="96"/>
        <end position="105"/>
    </location>
</feature>
<keyword evidence="2" id="KW-0418">Kinase</keyword>
<gene>
    <name evidence="2" type="ORF">MOQ_010211</name>
</gene>
<proteinExistence type="predicted"/>
<dbReference type="GO" id="GO:0016301">
    <property type="term" value="F:kinase activity"/>
    <property type="evidence" value="ECO:0007669"/>
    <property type="project" value="UniProtKB-KW"/>
</dbReference>
<organism evidence="2 3">
    <name type="scientific">Trypanosoma cruzi marinkellei</name>
    <dbReference type="NCBI Taxonomy" id="85056"/>
    <lineage>
        <taxon>Eukaryota</taxon>
        <taxon>Discoba</taxon>
        <taxon>Euglenozoa</taxon>
        <taxon>Kinetoplastea</taxon>
        <taxon>Metakinetoplastina</taxon>
        <taxon>Trypanosomatida</taxon>
        <taxon>Trypanosomatidae</taxon>
        <taxon>Trypanosoma</taxon>
        <taxon>Schizotrypanum</taxon>
    </lineage>
</organism>
<evidence type="ECO:0000256" key="1">
    <source>
        <dbReference type="SAM" id="MobiDB-lite"/>
    </source>
</evidence>
<keyword evidence="3" id="KW-1185">Reference proteome</keyword>
<dbReference type="Proteomes" id="UP000007350">
    <property type="component" value="Unassembled WGS sequence"/>
</dbReference>
<dbReference type="AlphaFoldDB" id="K2MUU5"/>
<protein>
    <submittedName>
        <fullName evidence="2">Ribose-phosphate pyrophosphokinase, putative</fullName>
    </submittedName>
</protein>
<sequence length="230" mass="25351">FCFLSPSFWFFLPRGRLVRFPSFPTPLRLPRQGLTKPPSARPAAEELFDAADGRGPRPRPPRAAGEGRRPPAWPREGGRHDPGPRTGKTTHARGAAPHERKRKEPTSPSAAARDNSERKAGNTKRERETRAKGRRTPPPPLKTEKGGKSTARSADIKKCKEKRQWRVLLALCGADPDNSHECNSTALLEEDDGVVFLPSQNTNDHALARCRTAPFTHCSLVAVSFLAVSD</sequence>
<feature type="compositionally biased region" description="Basic and acidic residues" evidence="1">
    <location>
        <begin position="114"/>
        <end position="131"/>
    </location>
</feature>
<feature type="region of interest" description="Disordered" evidence="1">
    <location>
        <begin position="23"/>
        <end position="155"/>
    </location>
</feature>
<evidence type="ECO:0000313" key="3">
    <source>
        <dbReference type="Proteomes" id="UP000007350"/>
    </source>
</evidence>
<feature type="non-terminal residue" evidence="2">
    <location>
        <position position="1"/>
    </location>
</feature>